<organism evidence="1">
    <name type="scientific">Caldithrix abyssi</name>
    <dbReference type="NCBI Taxonomy" id="187145"/>
    <lineage>
        <taxon>Bacteria</taxon>
        <taxon>Pseudomonadati</taxon>
        <taxon>Calditrichota</taxon>
        <taxon>Calditrichia</taxon>
        <taxon>Calditrichales</taxon>
        <taxon>Calditrichaceae</taxon>
        <taxon>Caldithrix</taxon>
    </lineage>
</organism>
<protein>
    <submittedName>
        <fullName evidence="1">Uncharacterized protein</fullName>
    </submittedName>
</protein>
<dbReference type="Proteomes" id="UP000886005">
    <property type="component" value="Unassembled WGS sequence"/>
</dbReference>
<accession>A0A7V1LN54</accession>
<gene>
    <name evidence="1" type="ORF">ENJ10_10265</name>
</gene>
<evidence type="ECO:0000313" key="1">
    <source>
        <dbReference type="EMBL" id="HED11061.1"/>
    </source>
</evidence>
<dbReference type="SUPFAM" id="SSF56935">
    <property type="entry name" value="Porins"/>
    <property type="match status" value="1"/>
</dbReference>
<sequence>MTGLRKLFWGTLLVGRLLQAQPAADSSHSRVTANHDFLKQNASWIWQQKFMGAGQTSSSWLWQFKDQFRSQVFAGFGTEKTWKDENRFSATLDKVWSPVYSMGMYARQWIQADRQPSLSNTFANYALGLRSSFKPLPEITVTPYLGYQNSRNNKLLEWGWDTGLELKVADYRLGNYTTRLQGRADYDFYDTRRSFANGASVRFFTRFNKLTSDSLSLSWSESVKQFYSSNGRDLLSVELFNRRIQNHLIYRLSPVNRLDFITRINSRHINYFTSRDIFLIENLMRYNYLGADILYMLEFRTSDETIDNTGLRTDSQSLQSGLSLKAFWDINERQKLSIDVNYNKLQYDTPDSLFNHDDRDEIRFAANIRYRYRFSDLLTAEIRLYGYLFRQIYIYREQSINNNWNRVIKLQPRIVYKHGPLRNTFSTAVRADYTAFDFDALNLRPHSFLFREYIVSDSLNVLLPGRFNLGMRGRIELEEKGNFFAREFAQNIIQSYKVTYWSVFLRKSLWYYFNVQAGYSYFERREWRYFPARRLNRVVENSGPFVSATYLYSPRLSWTAYASINRYRDSARGLSQNTTGYLRFNYTL</sequence>
<comment type="caution">
    <text evidence="1">The sequence shown here is derived from an EMBL/GenBank/DDBJ whole genome shotgun (WGS) entry which is preliminary data.</text>
</comment>
<dbReference type="AlphaFoldDB" id="A0A7V1LN54"/>
<reference evidence="1" key="1">
    <citation type="journal article" date="2020" name="mSystems">
        <title>Genome- and Community-Level Interaction Insights into Carbon Utilization and Element Cycling Functions of Hydrothermarchaeota in Hydrothermal Sediment.</title>
        <authorList>
            <person name="Zhou Z."/>
            <person name="Liu Y."/>
            <person name="Xu W."/>
            <person name="Pan J."/>
            <person name="Luo Z.H."/>
            <person name="Li M."/>
        </authorList>
    </citation>
    <scope>NUCLEOTIDE SEQUENCE [LARGE SCALE GENOMIC DNA]</scope>
    <source>
        <strain evidence="1">HyVt-456</strain>
    </source>
</reference>
<proteinExistence type="predicted"/>
<dbReference type="EMBL" id="DRLD01000279">
    <property type="protein sequence ID" value="HED11061.1"/>
    <property type="molecule type" value="Genomic_DNA"/>
</dbReference>
<name>A0A7V1LN54_CALAY</name>